<keyword evidence="4" id="KW-1133">Transmembrane helix</keyword>
<dbReference type="RefSeq" id="WP_119089427.1">
    <property type="nucleotide sequence ID" value="NZ_QXIS01000033.1"/>
</dbReference>
<gene>
    <name evidence="7" type="ORF">SMC7_05885</name>
</gene>
<evidence type="ECO:0000256" key="1">
    <source>
        <dbReference type="ARBA" id="ARBA00004141"/>
    </source>
</evidence>
<comment type="similarity">
    <text evidence="6">Belongs to the sodium:neurotransmitter symporter (SNF) (TC 2.A.22) family.</text>
</comment>
<evidence type="ECO:0000256" key="2">
    <source>
        <dbReference type="ARBA" id="ARBA00022448"/>
    </source>
</evidence>
<dbReference type="GO" id="GO:0015293">
    <property type="term" value="F:symporter activity"/>
    <property type="evidence" value="ECO:0007669"/>
    <property type="project" value="UniProtKB-KW"/>
</dbReference>
<keyword evidence="8" id="KW-1185">Reference proteome</keyword>
<keyword evidence="2 6" id="KW-0813">Transport</keyword>
<dbReference type="PROSITE" id="PS50267">
    <property type="entry name" value="NA_NEUROTRAN_SYMP_3"/>
    <property type="match status" value="1"/>
</dbReference>
<keyword evidence="6" id="KW-0769">Symport</keyword>
<protein>
    <recommendedName>
        <fullName evidence="6">Transporter</fullName>
    </recommendedName>
</protein>
<evidence type="ECO:0000256" key="5">
    <source>
        <dbReference type="ARBA" id="ARBA00023136"/>
    </source>
</evidence>
<evidence type="ECO:0000313" key="7">
    <source>
        <dbReference type="EMBL" id="RIE05683.1"/>
    </source>
</evidence>
<dbReference type="InterPro" id="IPR000175">
    <property type="entry name" value="Na/ntran_symport"/>
</dbReference>
<name>A0A398CT12_9BACT</name>
<evidence type="ECO:0000256" key="6">
    <source>
        <dbReference type="RuleBase" id="RU003732"/>
    </source>
</evidence>
<dbReference type="AlphaFoldDB" id="A0A398CT12"/>
<dbReference type="PANTHER" id="PTHR42948">
    <property type="entry name" value="TRANSPORTER"/>
    <property type="match status" value="1"/>
</dbReference>
<dbReference type="PROSITE" id="PS00610">
    <property type="entry name" value="NA_NEUROTRAN_SYMP_1"/>
    <property type="match status" value="1"/>
</dbReference>
<dbReference type="Pfam" id="PF00209">
    <property type="entry name" value="SNF"/>
    <property type="match status" value="1"/>
</dbReference>
<dbReference type="InterPro" id="IPR037272">
    <property type="entry name" value="SNS_sf"/>
</dbReference>
<sequence length="58" mass="6278">MEEIVGTKTHANWRSNLGAVLATAGFSIGFGNIWRFPYLTGTNGGGAFNIRCCIFPLE</sequence>
<evidence type="ECO:0000256" key="3">
    <source>
        <dbReference type="ARBA" id="ARBA00022692"/>
    </source>
</evidence>
<evidence type="ECO:0000313" key="8">
    <source>
        <dbReference type="Proteomes" id="UP000266328"/>
    </source>
</evidence>
<dbReference type="OrthoDB" id="9762833at2"/>
<keyword evidence="5" id="KW-0472">Membrane</keyword>
<dbReference type="Proteomes" id="UP000266328">
    <property type="component" value="Unassembled WGS sequence"/>
</dbReference>
<organism evidence="7 8">
    <name type="scientific">Candidatus Cryosericum terrychapinii</name>
    <dbReference type="NCBI Taxonomy" id="2290919"/>
    <lineage>
        <taxon>Bacteria</taxon>
        <taxon>Pseudomonadati</taxon>
        <taxon>Caldisericota/Cryosericota group</taxon>
        <taxon>Candidatus Cryosericota</taxon>
        <taxon>Candidatus Cryosericia</taxon>
        <taxon>Candidatus Cryosericales</taxon>
        <taxon>Candidatus Cryosericaceae</taxon>
        <taxon>Candidatus Cryosericum</taxon>
    </lineage>
</organism>
<dbReference type="EMBL" id="QXIS01000033">
    <property type="protein sequence ID" value="RIE05683.1"/>
    <property type="molecule type" value="Genomic_DNA"/>
</dbReference>
<comment type="subcellular location">
    <subcellularLocation>
        <location evidence="1">Membrane</location>
        <topology evidence="1">Multi-pass membrane protein</topology>
    </subcellularLocation>
</comment>
<dbReference type="PANTHER" id="PTHR42948:SF1">
    <property type="entry name" value="TRANSPORTER"/>
    <property type="match status" value="1"/>
</dbReference>
<accession>A0A398CT12</accession>
<dbReference type="GO" id="GO:0016020">
    <property type="term" value="C:membrane"/>
    <property type="evidence" value="ECO:0007669"/>
    <property type="project" value="UniProtKB-SubCell"/>
</dbReference>
<comment type="caution">
    <text evidence="7">The sequence shown here is derived from an EMBL/GenBank/DDBJ whole genome shotgun (WGS) entry which is preliminary data.</text>
</comment>
<proteinExistence type="inferred from homology"/>
<keyword evidence="3 6" id="KW-0812">Transmembrane</keyword>
<reference evidence="7 8" key="1">
    <citation type="submission" date="2018-09" db="EMBL/GenBank/DDBJ databases">
        <title>Discovery and Ecogenomic Context for Candidatus Cryosericales, a Global Caldiserica Order Active in Thawing Permafrost.</title>
        <authorList>
            <person name="Martinez M.A."/>
            <person name="Woodcroft B.J."/>
            <person name="Ignacio Espinoza J.C."/>
            <person name="Zayed A."/>
            <person name="Singleton C.M."/>
            <person name="Boyd J."/>
            <person name="Li Y.-F."/>
            <person name="Purvine S."/>
            <person name="Maughan H."/>
            <person name="Hodgkins S.B."/>
            <person name="Anderson D."/>
            <person name="Sederholm M."/>
            <person name="Temperton B."/>
            <person name="Saleska S.R."/>
            <person name="Tyson G.W."/>
            <person name="Rich V.I."/>
        </authorList>
    </citation>
    <scope>NUCLEOTIDE SEQUENCE [LARGE SCALE GENOMIC DNA]</scope>
    <source>
        <strain evidence="7 8">SMC7</strain>
    </source>
</reference>
<dbReference type="SUPFAM" id="SSF161070">
    <property type="entry name" value="SNF-like"/>
    <property type="match status" value="1"/>
</dbReference>
<evidence type="ECO:0000256" key="4">
    <source>
        <dbReference type="ARBA" id="ARBA00022989"/>
    </source>
</evidence>